<organism evidence="2">
    <name type="scientific">freshwater metagenome</name>
    <dbReference type="NCBI Taxonomy" id="449393"/>
    <lineage>
        <taxon>unclassified sequences</taxon>
        <taxon>metagenomes</taxon>
        <taxon>ecological metagenomes</taxon>
    </lineage>
</organism>
<dbReference type="SMART" id="SM00257">
    <property type="entry name" value="LysM"/>
    <property type="match status" value="1"/>
</dbReference>
<name>A0A6J5ZSG8_9ZZZZ</name>
<reference evidence="2" key="1">
    <citation type="submission" date="2020-05" db="EMBL/GenBank/DDBJ databases">
        <authorList>
            <person name="Chiriac C."/>
            <person name="Salcher M."/>
            <person name="Ghai R."/>
            <person name="Kavagutti S V."/>
        </authorList>
    </citation>
    <scope>NUCLEOTIDE SEQUENCE</scope>
</reference>
<dbReference type="AlphaFoldDB" id="A0A6J5ZSG8"/>
<evidence type="ECO:0000313" key="2">
    <source>
        <dbReference type="EMBL" id="CAB4344322.1"/>
    </source>
</evidence>
<dbReference type="SUPFAM" id="SSF54106">
    <property type="entry name" value="LysM domain"/>
    <property type="match status" value="1"/>
</dbReference>
<gene>
    <name evidence="2" type="ORF">UFOPK3547_00918</name>
</gene>
<dbReference type="Pfam" id="PF01476">
    <property type="entry name" value="LysM"/>
    <property type="match status" value="1"/>
</dbReference>
<dbReference type="InterPro" id="IPR018392">
    <property type="entry name" value="LysM"/>
</dbReference>
<feature type="domain" description="LysM" evidence="1">
    <location>
        <begin position="43"/>
        <end position="87"/>
    </location>
</feature>
<dbReference type="Gene3D" id="3.10.350.10">
    <property type="entry name" value="LysM domain"/>
    <property type="match status" value="1"/>
</dbReference>
<protein>
    <submittedName>
        <fullName evidence="2">Unannotated protein</fullName>
    </submittedName>
</protein>
<accession>A0A6J5ZSG8</accession>
<dbReference type="InterPro" id="IPR036779">
    <property type="entry name" value="LysM_dom_sf"/>
</dbReference>
<dbReference type="CDD" id="cd00118">
    <property type="entry name" value="LysM"/>
    <property type="match status" value="1"/>
</dbReference>
<dbReference type="PROSITE" id="PS51782">
    <property type="entry name" value="LYSM"/>
    <property type="match status" value="1"/>
</dbReference>
<evidence type="ECO:0000259" key="1">
    <source>
        <dbReference type="PROSITE" id="PS51782"/>
    </source>
</evidence>
<sequence>MLAAALLTAIIVLGGGGSGSGGTTASDAPAPVTTVSKKATTASTYTVRSGDTLSSISIETGIPLATIQELNPDIDTQALQPGQKLQLKP</sequence>
<proteinExistence type="predicted"/>
<dbReference type="EMBL" id="CAESAN010000068">
    <property type="protein sequence ID" value="CAB4344322.1"/>
    <property type="molecule type" value="Genomic_DNA"/>
</dbReference>